<gene>
    <name evidence="3" type="ORF">COS61_01625</name>
</gene>
<evidence type="ECO:0000256" key="1">
    <source>
        <dbReference type="SAM" id="MobiDB-lite"/>
    </source>
</evidence>
<dbReference type="Gene3D" id="3.30.360.10">
    <property type="entry name" value="Dihydrodipicolinate Reductase, domain 2"/>
    <property type="match status" value="1"/>
</dbReference>
<dbReference type="SUPFAM" id="SSF51735">
    <property type="entry name" value="NAD(P)-binding Rossmann-fold domains"/>
    <property type="match status" value="1"/>
</dbReference>
<feature type="region of interest" description="Disordered" evidence="1">
    <location>
        <begin position="191"/>
        <end position="210"/>
    </location>
</feature>
<evidence type="ECO:0000313" key="4">
    <source>
        <dbReference type="Proteomes" id="UP000228949"/>
    </source>
</evidence>
<reference evidence="4" key="1">
    <citation type="submission" date="2017-09" db="EMBL/GenBank/DDBJ databases">
        <title>Depth-based differentiation of microbial function through sediment-hosted aquifers and enrichment of novel symbionts in the deep terrestrial subsurface.</title>
        <authorList>
            <person name="Probst A.J."/>
            <person name="Ladd B."/>
            <person name="Jarett J.K."/>
            <person name="Geller-Mcgrath D.E."/>
            <person name="Sieber C.M.K."/>
            <person name="Emerson J.B."/>
            <person name="Anantharaman K."/>
            <person name="Thomas B.C."/>
            <person name="Malmstrom R."/>
            <person name="Stieglmeier M."/>
            <person name="Klingl A."/>
            <person name="Woyke T."/>
            <person name="Ryan C.M."/>
            <person name="Banfield J.F."/>
        </authorList>
    </citation>
    <scope>NUCLEOTIDE SEQUENCE [LARGE SCALE GENOMIC DNA]</scope>
</reference>
<protein>
    <recommendedName>
        <fullName evidence="2">Gfo/Idh/MocA-like oxidoreductase N-terminal domain-containing protein</fullName>
    </recommendedName>
</protein>
<evidence type="ECO:0000259" key="2">
    <source>
        <dbReference type="Pfam" id="PF01408"/>
    </source>
</evidence>
<dbReference type="PANTHER" id="PTHR43377">
    <property type="entry name" value="BILIVERDIN REDUCTASE A"/>
    <property type="match status" value="1"/>
</dbReference>
<name>A0A2M7B5N7_9BACT</name>
<dbReference type="PANTHER" id="PTHR43377:SF1">
    <property type="entry name" value="BILIVERDIN REDUCTASE A"/>
    <property type="match status" value="1"/>
</dbReference>
<dbReference type="Pfam" id="PF01408">
    <property type="entry name" value="GFO_IDH_MocA"/>
    <property type="match status" value="1"/>
</dbReference>
<sequence>MRIFTGKKWRGGFLDYYRNRNEYRIQVLAWKNLEKLENVYHTRAKSLRLLINYFPVVGPYGLFTKTWSRLREQRRNEKYVSCGIGKIIESASNKNFSEGELICFVAPLHPALVERVVLPKELIFKIDKSDILEIPADTILYSPLKKNESQNMWWKDVRGWSVYSGIEISKETQKKLVEGLEKEIKNNDWSKSQQIEAQDASPAAEIKGQVKKTNPKKKSGVLFGYGNYAKTNIIPYSKPFVDIKSVHEIDPTQIFFEQGIQKWDSSPFPREDEKYDVYFVAGYNHTHVPITLYALNQGAYVVVEKPVVNDYDELNELEKVLKKAGRKLFIGFHKRYGRFNKFALEDLGVKYGEPISYHSIVYELLQPEFFWYNWPVSRSTFFANGCHQIDHFLHLNNFSQPKNSDIKLLQDNAVEVWIELENGATFTTTFSEKGSLRVGPRDHVELKVPGRNVRITDSIKYLSEDNYRIIRKKRIFKTDSYRDMYQNICRKIANNEEGDSIESILVSAKIMLDLEEKLQKMKGWGDKYKRAKEKFWSYFK</sequence>
<dbReference type="InterPro" id="IPR000683">
    <property type="entry name" value="Gfo/Idh/MocA-like_OxRdtase_N"/>
</dbReference>
<dbReference type="InterPro" id="IPR051450">
    <property type="entry name" value="Gfo/Idh/MocA_Oxidoreductases"/>
</dbReference>
<accession>A0A2M7B5N7</accession>
<proteinExistence type="predicted"/>
<dbReference type="EMBL" id="PEVJ01000038">
    <property type="protein sequence ID" value="PIU98400.1"/>
    <property type="molecule type" value="Genomic_DNA"/>
</dbReference>
<dbReference type="Gene3D" id="3.40.50.720">
    <property type="entry name" value="NAD(P)-binding Rossmann-like Domain"/>
    <property type="match status" value="1"/>
</dbReference>
<dbReference type="Proteomes" id="UP000228949">
    <property type="component" value="Unassembled WGS sequence"/>
</dbReference>
<dbReference type="GO" id="GO:0000166">
    <property type="term" value="F:nucleotide binding"/>
    <property type="evidence" value="ECO:0007669"/>
    <property type="project" value="InterPro"/>
</dbReference>
<dbReference type="InterPro" id="IPR036291">
    <property type="entry name" value="NAD(P)-bd_dom_sf"/>
</dbReference>
<comment type="caution">
    <text evidence="3">The sequence shown here is derived from an EMBL/GenBank/DDBJ whole genome shotgun (WGS) entry which is preliminary data.</text>
</comment>
<dbReference type="AlphaFoldDB" id="A0A2M7B5N7"/>
<evidence type="ECO:0000313" key="3">
    <source>
        <dbReference type="EMBL" id="PIU98400.1"/>
    </source>
</evidence>
<feature type="domain" description="Gfo/Idh/MocA-like oxidoreductase N-terminal" evidence="2">
    <location>
        <begin position="222"/>
        <end position="332"/>
    </location>
</feature>
<organism evidence="3 4">
    <name type="scientific">Candidatus Wolfebacteria bacterium CG03_land_8_20_14_0_80_40_12</name>
    <dbReference type="NCBI Taxonomy" id="1975069"/>
    <lineage>
        <taxon>Bacteria</taxon>
        <taxon>Candidatus Wolfeibacteriota</taxon>
    </lineage>
</organism>